<feature type="domain" description="PSP proline-rich" evidence="2">
    <location>
        <begin position="283"/>
        <end position="339"/>
    </location>
</feature>
<reference evidence="3 4" key="1">
    <citation type="journal article" date="2009" name="Nature">
        <title>Evolution of pathogenicity and sexual reproduction in eight Candida genomes.</title>
        <authorList>
            <person name="Butler G."/>
            <person name="Rasmussen M.D."/>
            <person name="Lin M.F."/>
            <person name="Santos M.A."/>
            <person name="Sakthikumar S."/>
            <person name="Munro C.A."/>
            <person name="Rheinbay E."/>
            <person name="Grabherr M."/>
            <person name="Forche A."/>
            <person name="Reedy J.L."/>
            <person name="Agrafioti I."/>
            <person name="Arnaud M.B."/>
            <person name="Bates S."/>
            <person name="Brown A.J."/>
            <person name="Brunke S."/>
            <person name="Costanzo M.C."/>
            <person name="Fitzpatrick D.A."/>
            <person name="de Groot P.W."/>
            <person name="Harris D."/>
            <person name="Hoyer L.L."/>
            <person name="Hube B."/>
            <person name="Klis F.M."/>
            <person name="Kodira C."/>
            <person name="Lennard N."/>
            <person name="Logue M.E."/>
            <person name="Martin R."/>
            <person name="Neiman A.M."/>
            <person name="Nikolaou E."/>
            <person name="Quail M.A."/>
            <person name="Quinn J."/>
            <person name="Santos M.C."/>
            <person name="Schmitzberger F.F."/>
            <person name="Sherlock G."/>
            <person name="Shah P."/>
            <person name="Silverstein K.A."/>
            <person name="Skrzypek M.S."/>
            <person name="Soll D."/>
            <person name="Staggs R."/>
            <person name="Stansfield I."/>
            <person name="Stumpf M.P."/>
            <person name="Sudbery P.E."/>
            <person name="Srikantha T."/>
            <person name="Zeng Q."/>
            <person name="Berman J."/>
            <person name="Berriman M."/>
            <person name="Heitman J."/>
            <person name="Gow N.A."/>
            <person name="Lorenz M.C."/>
            <person name="Birren B.W."/>
            <person name="Kellis M."/>
            <person name="Cuomo C.A."/>
        </authorList>
    </citation>
    <scope>NUCLEOTIDE SEQUENCE [LARGE SCALE GENOMIC DNA]</scope>
    <source>
        <strain evidence="4">ATCC MYA-3404 / T1</strain>
    </source>
</reference>
<dbReference type="InterPro" id="IPR052584">
    <property type="entry name" value="U2_snRNP_Complex_Component"/>
</dbReference>
<dbReference type="GO" id="GO:0071014">
    <property type="term" value="C:post-mRNA release spliceosomal complex"/>
    <property type="evidence" value="ECO:0007669"/>
    <property type="project" value="EnsemblFungi"/>
</dbReference>
<evidence type="ECO:0000313" key="4">
    <source>
        <dbReference type="Proteomes" id="UP000002037"/>
    </source>
</evidence>
<dbReference type="VEuPathDB" id="FungiDB:CTRG_05822"/>
<dbReference type="GeneID" id="8300171"/>
<feature type="region of interest" description="Disordered" evidence="1">
    <location>
        <begin position="1"/>
        <end position="129"/>
    </location>
</feature>
<feature type="compositionally biased region" description="Polar residues" evidence="1">
    <location>
        <begin position="91"/>
        <end position="100"/>
    </location>
</feature>
<dbReference type="Proteomes" id="UP000002037">
    <property type="component" value="Unassembled WGS sequence"/>
</dbReference>
<dbReference type="HOGENOM" id="CLU_014435_2_0_1"/>
<feature type="compositionally biased region" description="Acidic residues" evidence="1">
    <location>
        <begin position="366"/>
        <end position="394"/>
    </location>
</feature>
<dbReference type="Pfam" id="PF04046">
    <property type="entry name" value="PSP"/>
    <property type="match status" value="1"/>
</dbReference>
<dbReference type="PANTHER" id="PTHR12785">
    <property type="entry name" value="SPLICING FACTOR 3B"/>
    <property type="match status" value="1"/>
</dbReference>
<dbReference type="InterPro" id="IPR006568">
    <property type="entry name" value="PSP_pro-rich"/>
</dbReference>
<dbReference type="OrthoDB" id="10260794at2759"/>
<proteinExistence type="predicted"/>
<feature type="compositionally biased region" description="Basic and acidic residues" evidence="1">
    <location>
        <begin position="400"/>
        <end position="409"/>
    </location>
</feature>
<dbReference type="AlphaFoldDB" id="C5MIC9"/>
<dbReference type="InterPro" id="IPR007180">
    <property type="entry name" value="DUF382"/>
</dbReference>
<accession>C5MIC9</accession>
<feature type="region of interest" description="Disordered" evidence="1">
    <location>
        <begin position="341"/>
        <end position="485"/>
    </location>
</feature>
<dbReference type="KEGG" id="ctp:CTRG_05822"/>
<dbReference type="RefSeq" id="XP_002546344.1">
    <property type="nucleotide sequence ID" value="XM_002546298.1"/>
</dbReference>
<dbReference type="Pfam" id="PF04037">
    <property type="entry name" value="DUF382"/>
    <property type="match status" value="1"/>
</dbReference>
<evidence type="ECO:0000259" key="2">
    <source>
        <dbReference type="SMART" id="SM00581"/>
    </source>
</evidence>
<gene>
    <name evidence="3" type="ORF">CTRG_05822</name>
</gene>
<evidence type="ECO:0000256" key="1">
    <source>
        <dbReference type="SAM" id="MobiDB-lite"/>
    </source>
</evidence>
<evidence type="ECO:0000313" key="3">
    <source>
        <dbReference type="EMBL" id="EER30423.1"/>
    </source>
</evidence>
<organism evidence="3 4">
    <name type="scientific">Candida tropicalis (strain ATCC MYA-3404 / T1)</name>
    <name type="common">Yeast</name>
    <dbReference type="NCBI Taxonomy" id="294747"/>
    <lineage>
        <taxon>Eukaryota</taxon>
        <taxon>Fungi</taxon>
        <taxon>Dikarya</taxon>
        <taxon>Ascomycota</taxon>
        <taxon>Saccharomycotina</taxon>
        <taxon>Pichiomycetes</taxon>
        <taxon>Debaryomycetaceae</taxon>
        <taxon>Candida/Lodderomyces clade</taxon>
        <taxon>Candida</taxon>
    </lineage>
</organism>
<dbReference type="GO" id="GO:0005686">
    <property type="term" value="C:U2 snRNP"/>
    <property type="evidence" value="ECO:0007669"/>
    <property type="project" value="EnsemblFungi"/>
</dbReference>
<dbReference type="SMART" id="SM00581">
    <property type="entry name" value="PSP"/>
    <property type="match status" value="1"/>
</dbReference>
<keyword evidence="4" id="KW-1185">Reference proteome</keyword>
<protein>
    <recommendedName>
        <fullName evidence="2">PSP proline-rich domain-containing protein</fullName>
    </recommendedName>
</protein>
<dbReference type="EMBL" id="GG692404">
    <property type="protein sequence ID" value="EER30423.1"/>
    <property type="molecule type" value="Genomic_DNA"/>
</dbReference>
<sequence>MATSGSKRSKNQLRREKLKQRKLEEKVKNNEDSIKKSIDLQSKINEQSKQEPSIDISIDNPLFEQFQSVFNKFNNNNNDKSQQNEAKDISETNQDTQDVNSQSSSSSEEEEEDSDDDSEEDQSSIKKLSKRQLRIQNKIPLGKLKSFSKNPQIVDIHDIDSKDPYLLISIKSQANIIPIPINWSFKRDYLSSKRGIEKLPFQLPKYIQSTGISEMRSIDNNDENLKLRQKQRDKIQPKLGKLDLDYEKLYNAFYKFQTKPRLFPYGEIFEEGKESNDELISKIMKIKPGIISKNLRMALGMPIDDITIPPAWITIMKDIGKPPSYKDLIIPGLDIGYSNTGYKDQNGDSKRKNFKHWGRLNALDESSSDDDDEEEDEEQEEEEEEQEEELEEKEEQQQQLEEKKEEHQEPTLNDILSGLSADNKEEKTNKDKKLFKILKESTLKSDDSSITGYTYDLKDENKPQVKETKKDTSKDQQQQEEEFKF</sequence>
<feature type="compositionally biased region" description="Basic and acidic residues" evidence="1">
    <location>
        <begin position="21"/>
        <end position="38"/>
    </location>
</feature>
<dbReference type="eggNOG" id="KOG2330">
    <property type="taxonomic scope" value="Eukaryota"/>
</dbReference>
<feature type="compositionally biased region" description="Basic residues" evidence="1">
    <location>
        <begin position="7"/>
        <end position="20"/>
    </location>
</feature>
<dbReference type="PANTHER" id="PTHR12785:SF6">
    <property type="entry name" value="SPLICING FACTOR 3B SUBUNIT 2"/>
    <property type="match status" value="1"/>
</dbReference>
<feature type="compositionally biased region" description="Low complexity" evidence="1">
    <location>
        <begin position="65"/>
        <end position="84"/>
    </location>
</feature>
<name>C5MIC9_CANTT</name>
<dbReference type="STRING" id="294747.C5MIC9"/>
<feature type="compositionally biased region" description="Basic and acidic residues" evidence="1">
    <location>
        <begin position="422"/>
        <end position="447"/>
    </location>
</feature>
<feature type="compositionally biased region" description="Basic and acidic residues" evidence="1">
    <location>
        <begin position="456"/>
        <end position="474"/>
    </location>
</feature>
<feature type="compositionally biased region" description="Acidic residues" evidence="1">
    <location>
        <begin position="107"/>
        <end position="122"/>
    </location>
</feature>
<feature type="compositionally biased region" description="Polar residues" evidence="1">
    <location>
        <begin position="39"/>
        <end position="51"/>
    </location>
</feature>